<gene>
    <name evidence="1" type="ORF">NCTC12993_00852</name>
</gene>
<reference evidence="1 2" key="1">
    <citation type="submission" date="2019-03" db="EMBL/GenBank/DDBJ databases">
        <authorList>
            <consortium name="Pathogen Informatics"/>
        </authorList>
    </citation>
    <scope>NUCLEOTIDE SEQUENCE [LARGE SCALE GENOMIC DNA]</scope>
    <source>
        <strain evidence="1 2">NCTC12993</strain>
    </source>
</reference>
<dbReference type="EMBL" id="CAADJD010000010">
    <property type="protein sequence ID" value="VFS57903.1"/>
    <property type="molecule type" value="Genomic_DNA"/>
</dbReference>
<protein>
    <submittedName>
        <fullName evidence="1">Uncharacterized protein</fullName>
    </submittedName>
</protein>
<proteinExistence type="predicted"/>
<evidence type="ECO:0000313" key="1">
    <source>
        <dbReference type="EMBL" id="VFS57903.1"/>
    </source>
</evidence>
<dbReference type="AlphaFoldDB" id="A0A485ADS2"/>
<evidence type="ECO:0000313" key="2">
    <source>
        <dbReference type="Proteomes" id="UP000401081"/>
    </source>
</evidence>
<sequence length="45" mass="5125">MNRDSTWYRKRAEAASGGDKAAHFAVKISLWVIFAANDSKIEKKR</sequence>
<dbReference type="Proteomes" id="UP000401081">
    <property type="component" value="Unassembled WGS sequence"/>
</dbReference>
<organism evidence="1 2">
    <name type="scientific">Kluyvera cryocrescens</name>
    <name type="common">Kluyvera citrophila</name>
    <dbReference type="NCBI Taxonomy" id="580"/>
    <lineage>
        <taxon>Bacteria</taxon>
        <taxon>Pseudomonadati</taxon>
        <taxon>Pseudomonadota</taxon>
        <taxon>Gammaproteobacteria</taxon>
        <taxon>Enterobacterales</taxon>
        <taxon>Enterobacteriaceae</taxon>
        <taxon>Kluyvera</taxon>
    </lineage>
</organism>
<accession>A0A485ADS2</accession>
<keyword evidence="2" id="KW-1185">Reference proteome</keyword>
<name>A0A485ADS2_KLUCR</name>